<name>A0A0M4DC84_STRPR</name>
<evidence type="ECO:0000256" key="1">
    <source>
        <dbReference type="SAM" id="MobiDB-lite"/>
    </source>
</evidence>
<dbReference type="InterPro" id="IPR001173">
    <property type="entry name" value="Glyco_trans_2-like"/>
</dbReference>
<dbReference type="Proteomes" id="UP000060513">
    <property type="component" value="Chromosome"/>
</dbReference>
<accession>A0A0M4DC84</accession>
<dbReference type="Pfam" id="PF00535">
    <property type="entry name" value="Glycos_transf_2"/>
    <property type="match status" value="1"/>
</dbReference>
<keyword evidence="3" id="KW-0808">Transferase</keyword>
<dbReference type="PANTHER" id="PTHR43685:SF2">
    <property type="entry name" value="GLYCOSYLTRANSFERASE 2-LIKE DOMAIN-CONTAINING PROTEIN"/>
    <property type="match status" value="1"/>
</dbReference>
<dbReference type="CDD" id="cd00761">
    <property type="entry name" value="Glyco_tranf_GTA_type"/>
    <property type="match status" value="1"/>
</dbReference>
<evidence type="ECO:0000313" key="3">
    <source>
        <dbReference type="EMBL" id="ALC22752.1"/>
    </source>
</evidence>
<dbReference type="EMBL" id="CP011340">
    <property type="protein sequence ID" value="ALC22752.1"/>
    <property type="molecule type" value="Genomic_DNA"/>
</dbReference>
<dbReference type="InterPro" id="IPR050834">
    <property type="entry name" value="Glycosyltransf_2"/>
</dbReference>
<dbReference type="InterPro" id="IPR029044">
    <property type="entry name" value="Nucleotide-diphossugar_trans"/>
</dbReference>
<feature type="domain" description="Glycosyltransferase 2-like" evidence="2">
    <location>
        <begin position="77"/>
        <end position="191"/>
    </location>
</feature>
<dbReference type="GO" id="GO:0016740">
    <property type="term" value="F:transferase activity"/>
    <property type="evidence" value="ECO:0007669"/>
    <property type="project" value="UniProtKB-KW"/>
</dbReference>
<evidence type="ECO:0000313" key="4">
    <source>
        <dbReference type="Proteomes" id="UP000060513"/>
    </source>
</evidence>
<dbReference type="PATRIC" id="fig|38300.4.peg.4663"/>
<gene>
    <name evidence="3" type="ORF">SPRI_4446</name>
</gene>
<dbReference type="Gene3D" id="3.90.550.10">
    <property type="entry name" value="Spore Coat Polysaccharide Biosynthesis Protein SpsA, Chain A"/>
    <property type="match status" value="1"/>
</dbReference>
<dbReference type="AlphaFoldDB" id="A0A0M4DC84"/>
<proteinExistence type="predicted"/>
<evidence type="ECO:0000259" key="2">
    <source>
        <dbReference type="Pfam" id="PF00535"/>
    </source>
</evidence>
<protein>
    <submittedName>
        <fullName evidence="3">Glycosyl transferase</fullName>
    </submittedName>
</protein>
<sequence length="388" mass="42783">MRAELPLVPVGGPALRGCLPRTTGTGRRPPSGAALRTLPGAPARLPPTLIRRSPSAHARVRGRSTGRPYPRPVTTLSVIVPCYNVSAYIADTVAGLVNNARDDFEFIFVEDRSTDDTFEALTALTRSLPNSAVVRHEENRGLASARNTGIDRADGRLITFLDGDDWLGRGHLAALVEAIDRLGVDFVRTDHVQVTGFQRSLQRAPEGRRDTPLDPRSSILPVGESSMVDYPYAWAGVYDASLLDRGMLRFTDGLRTAEDRPWIWQLHRNAESYAVASLHQVFYRRGVAGSLTQIGDVRQLDFVKAFDQVLAELADDPQADLLIPKAVRGYCVVIAHQLRDRRRFSRSVARELKALTGGALRRIPEAELERALAGLDDERRTIIRKAAA</sequence>
<reference evidence="3 4" key="1">
    <citation type="submission" date="2015-08" db="EMBL/GenBank/DDBJ databases">
        <title>Genome sequence of the pristinamycin over-producing bacterium Streptomyces pristinaespiralis HCCB10218.</title>
        <authorList>
            <person name="Tian J."/>
            <person name="Yang J."/>
            <person name="Li L."/>
            <person name="Ruan L."/>
            <person name="Wei W."/>
            <person name="Zheng G."/>
            <person name="Wei Z."/>
            <person name="Yang S."/>
            <person name="Ge M."/>
            <person name="Jiang W."/>
            <person name="Lu Y."/>
        </authorList>
    </citation>
    <scope>NUCLEOTIDE SEQUENCE [LARGE SCALE GENOMIC DNA]</scope>
    <source>
        <strain evidence="3 4">HCCB 10218</strain>
    </source>
</reference>
<dbReference type="KEGG" id="spri:SPRI_4446"/>
<feature type="region of interest" description="Disordered" evidence="1">
    <location>
        <begin position="16"/>
        <end position="68"/>
    </location>
</feature>
<dbReference type="STRING" id="38300.SPRI_4446"/>
<organism evidence="3">
    <name type="scientific">Streptomyces pristinaespiralis</name>
    <dbReference type="NCBI Taxonomy" id="38300"/>
    <lineage>
        <taxon>Bacteria</taxon>
        <taxon>Bacillati</taxon>
        <taxon>Actinomycetota</taxon>
        <taxon>Actinomycetes</taxon>
        <taxon>Kitasatosporales</taxon>
        <taxon>Streptomycetaceae</taxon>
        <taxon>Streptomyces</taxon>
    </lineage>
</organism>
<dbReference type="SUPFAM" id="SSF53448">
    <property type="entry name" value="Nucleotide-diphospho-sugar transferases"/>
    <property type="match status" value="1"/>
</dbReference>
<feature type="region of interest" description="Disordered" evidence="1">
    <location>
        <begin position="199"/>
        <end position="218"/>
    </location>
</feature>
<dbReference type="PANTHER" id="PTHR43685">
    <property type="entry name" value="GLYCOSYLTRANSFERASE"/>
    <property type="match status" value="1"/>
</dbReference>